<keyword evidence="1" id="KW-0732">Signal</keyword>
<evidence type="ECO:0000313" key="2">
    <source>
        <dbReference type="EMBL" id="TII01909.1"/>
    </source>
</evidence>
<evidence type="ECO:0000256" key="1">
    <source>
        <dbReference type="SAM" id="SignalP"/>
    </source>
</evidence>
<dbReference type="Proteomes" id="UP000306426">
    <property type="component" value="Unassembled WGS sequence"/>
</dbReference>
<feature type="signal peptide" evidence="1">
    <location>
        <begin position="1"/>
        <end position="24"/>
    </location>
</feature>
<sequence length="76" mass="7801">MNKKIILNSLLVPLVASTGVVVQAEQVDTTNVPETVVENSAQSTDATTVPTKGEVEQAKSELDAANTAVATQGSSC</sequence>
<protein>
    <submittedName>
        <fullName evidence="2">Uncharacterized protein</fullName>
    </submittedName>
</protein>
<organism evidence="2 3">
    <name type="scientific">Streptococcus suis</name>
    <dbReference type="NCBI Taxonomy" id="1307"/>
    <lineage>
        <taxon>Bacteria</taxon>
        <taxon>Bacillati</taxon>
        <taxon>Bacillota</taxon>
        <taxon>Bacilli</taxon>
        <taxon>Lactobacillales</taxon>
        <taxon>Streptococcaceae</taxon>
        <taxon>Streptococcus</taxon>
    </lineage>
</organism>
<dbReference type="AlphaFoldDB" id="A0A4T2GRD4"/>
<proteinExistence type="predicted"/>
<feature type="chain" id="PRO_5020974706" evidence="1">
    <location>
        <begin position="25"/>
        <end position="76"/>
    </location>
</feature>
<evidence type="ECO:0000313" key="3">
    <source>
        <dbReference type="Proteomes" id="UP000306426"/>
    </source>
</evidence>
<comment type="caution">
    <text evidence="2">The sequence shown here is derived from an EMBL/GenBank/DDBJ whole genome shotgun (WGS) entry which is preliminary data.</text>
</comment>
<accession>A0A4T2GRD4</accession>
<reference evidence="2 3" key="1">
    <citation type="submission" date="2019-04" db="EMBL/GenBank/DDBJ databases">
        <title>Genome analysis of Streptococcus suis strain WUSS286.</title>
        <authorList>
            <person name="Chen H."/>
            <person name="Gao X."/>
            <person name="Wu Z."/>
        </authorList>
    </citation>
    <scope>NUCLEOTIDE SEQUENCE [LARGE SCALE GENOMIC DNA]</scope>
    <source>
        <strain evidence="2 3">WUSS286</strain>
    </source>
</reference>
<name>A0A4T2GRD4_STRSU</name>
<dbReference type="RefSeq" id="WP_105257385.1">
    <property type="nucleotide sequence ID" value="NZ_JAGFQV010000007.1"/>
</dbReference>
<gene>
    <name evidence="2" type="ORF">E8L09_08880</name>
</gene>
<dbReference type="EMBL" id="SSXK01000029">
    <property type="protein sequence ID" value="TII01909.1"/>
    <property type="molecule type" value="Genomic_DNA"/>
</dbReference>